<evidence type="ECO:0000313" key="4">
    <source>
        <dbReference type="Proteomes" id="UP000678228"/>
    </source>
</evidence>
<dbReference type="EMBL" id="JAGKSQ010000001">
    <property type="protein sequence ID" value="MBP3950212.1"/>
    <property type="molecule type" value="Genomic_DNA"/>
</dbReference>
<protein>
    <recommendedName>
        <fullName evidence="5">Lipoprotein</fullName>
    </recommendedName>
</protein>
<accession>A0A940WTL9</accession>
<name>A0A940WTL9_9BACI</name>
<dbReference type="RefSeq" id="WP_210595924.1">
    <property type="nucleotide sequence ID" value="NZ_JAGKSQ010000001.1"/>
</dbReference>
<reference evidence="3" key="1">
    <citation type="submission" date="2021-03" db="EMBL/GenBank/DDBJ databases">
        <title>Bacillus suaedae sp. nov., isolated from Suaeda aralocaspica.</title>
        <authorList>
            <person name="Lei R.F.R."/>
        </authorList>
    </citation>
    <scope>NUCLEOTIDE SEQUENCE</scope>
    <source>
        <strain evidence="3">YZJH907-2</strain>
    </source>
</reference>
<organism evidence="3 4">
    <name type="scientific">Halalkalibacter suaedae</name>
    <dbReference type="NCBI Taxonomy" id="2822140"/>
    <lineage>
        <taxon>Bacteria</taxon>
        <taxon>Bacillati</taxon>
        <taxon>Bacillota</taxon>
        <taxon>Bacilli</taxon>
        <taxon>Bacillales</taxon>
        <taxon>Bacillaceae</taxon>
        <taxon>Halalkalibacter</taxon>
    </lineage>
</organism>
<dbReference type="Proteomes" id="UP000678228">
    <property type="component" value="Unassembled WGS sequence"/>
</dbReference>
<proteinExistence type="predicted"/>
<keyword evidence="4" id="KW-1185">Reference proteome</keyword>
<gene>
    <name evidence="3" type="ORF">J7W16_03635</name>
</gene>
<evidence type="ECO:0008006" key="5">
    <source>
        <dbReference type="Google" id="ProtNLM"/>
    </source>
</evidence>
<feature type="compositionally biased region" description="Acidic residues" evidence="1">
    <location>
        <begin position="24"/>
        <end position="50"/>
    </location>
</feature>
<feature type="signal peptide" evidence="2">
    <location>
        <begin position="1"/>
        <end position="19"/>
    </location>
</feature>
<dbReference type="PROSITE" id="PS51257">
    <property type="entry name" value="PROKAR_LIPOPROTEIN"/>
    <property type="match status" value="1"/>
</dbReference>
<feature type="region of interest" description="Disordered" evidence="1">
    <location>
        <begin position="19"/>
        <end position="65"/>
    </location>
</feature>
<evidence type="ECO:0000313" key="3">
    <source>
        <dbReference type="EMBL" id="MBP3950212.1"/>
    </source>
</evidence>
<evidence type="ECO:0000256" key="1">
    <source>
        <dbReference type="SAM" id="MobiDB-lite"/>
    </source>
</evidence>
<evidence type="ECO:0000256" key="2">
    <source>
        <dbReference type="SAM" id="SignalP"/>
    </source>
</evidence>
<sequence>MKKLLALSSTAILSVGIMAGCGDMDTDEPTPAEETEIEEPVTSDETDLGEPTDRETELEMDDETE</sequence>
<keyword evidence="2" id="KW-0732">Signal</keyword>
<comment type="caution">
    <text evidence="3">The sequence shown here is derived from an EMBL/GenBank/DDBJ whole genome shotgun (WGS) entry which is preliminary data.</text>
</comment>
<feature type="chain" id="PRO_5039226627" description="Lipoprotein" evidence="2">
    <location>
        <begin position="20"/>
        <end position="65"/>
    </location>
</feature>
<dbReference type="AlphaFoldDB" id="A0A940WTL9"/>